<evidence type="ECO:0000313" key="6">
    <source>
        <dbReference type="EMBL" id="MBB4933996.1"/>
    </source>
</evidence>
<name>A0A7W7RL84_9ACTN</name>
<reference evidence="6 7" key="1">
    <citation type="submission" date="2020-08" db="EMBL/GenBank/DDBJ databases">
        <title>Sequencing the genomes of 1000 actinobacteria strains.</title>
        <authorList>
            <person name="Klenk H.-P."/>
        </authorList>
    </citation>
    <scope>NUCLEOTIDE SEQUENCE [LARGE SCALE GENOMIC DNA]</scope>
    <source>
        <strain evidence="6 7">DSM 102030</strain>
    </source>
</reference>
<dbReference type="Gene3D" id="3.40.190.10">
    <property type="entry name" value="Periplasmic binding protein-like II"/>
    <property type="match status" value="2"/>
</dbReference>
<evidence type="ECO:0000256" key="4">
    <source>
        <dbReference type="SAM" id="MobiDB-lite"/>
    </source>
</evidence>
<proteinExistence type="inferred from homology"/>
<feature type="compositionally biased region" description="Basic and acidic residues" evidence="4">
    <location>
        <begin position="438"/>
        <end position="451"/>
    </location>
</feature>
<feature type="region of interest" description="Disordered" evidence="4">
    <location>
        <begin position="423"/>
        <end position="451"/>
    </location>
</feature>
<sequence>MRRGRFLPALAGLVVGGCLAAGCSVPDDDRELVLATPLDPRTPEDQSEGIYHQLLDSALAEWQENNPGWDVRLVHLSGNADHQRAQFAAIAQSEGEVYDVVSLDTQWVAEFAEKEWITPISGISADGGQFEPDNFLDEWIEAVTYQEEVWAAPFLADVGLLYYRADLVDHADLENAFSEDDAAGALLDLADDAAGGGIDGYAGQFANYEGLTVNVLELDWASGRVDDEALFPTSGGSCQPENVNLGTEVVGIEHLRRHMATGTIPSDAVHDDELTSLRRFNDGEVAFLRHWPYAEHVLDQSGAGETGQDEEVPGLEFAGWLPEERQDEASFGMSPWPGGGALGGQSLAVASESRAPEEARELVELLVDSERQRLLQEAGFAPTLEEAYGAPGTENLKAALDRARPRPCTPYYPRVSQVLSDAVHGGLDSTTPYSPDGDELRERLDDALAGR</sequence>
<evidence type="ECO:0000256" key="2">
    <source>
        <dbReference type="ARBA" id="ARBA00022448"/>
    </source>
</evidence>
<dbReference type="SUPFAM" id="SSF53850">
    <property type="entry name" value="Periplasmic binding protein-like II"/>
    <property type="match status" value="1"/>
</dbReference>
<keyword evidence="3 5" id="KW-0732">Signal</keyword>
<dbReference type="AlphaFoldDB" id="A0A7W7RL84"/>
<feature type="signal peptide" evidence="5">
    <location>
        <begin position="1"/>
        <end position="20"/>
    </location>
</feature>
<evidence type="ECO:0000313" key="7">
    <source>
        <dbReference type="Proteomes" id="UP000523007"/>
    </source>
</evidence>
<keyword evidence="6" id="KW-0762">Sugar transport</keyword>
<evidence type="ECO:0000256" key="5">
    <source>
        <dbReference type="SAM" id="SignalP"/>
    </source>
</evidence>
<dbReference type="PROSITE" id="PS51257">
    <property type="entry name" value="PROKAR_LIPOPROTEIN"/>
    <property type="match status" value="1"/>
</dbReference>
<keyword evidence="2" id="KW-0813">Transport</keyword>
<organism evidence="6 7">
    <name type="scientific">Lipingzhangella halophila</name>
    <dbReference type="NCBI Taxonomy" id="1783352"/>
    <lineage>
        <taxon>Bacteria</taxon>
        <taxon>Bacillati</taxon>
        <taxon>Actinomycetota</taxon>
        <taxon>Actinomycetes</taxon>
        <taxon>Streptosporangiales</taxon>
        <taxon>Nocardiopsidaceae</taxon>
        <taxon>Lipingzhangella</taxon>
    </lineage>
</organism>
<evidence type="ECO:0000256" key="3">
    <source>
        <dbReference type="ARBA" id="ARBA00022729"/>
    </source>
</evidence>
<dbReference type="Proteomes" id="UP000523007">
    <property type="component" value="Unassembled WGS sequence"/>
</dbReference>
<feature type="chain" id="PRO_5031305036" evidence="5">
    <location>
        <begin position="21"/>
        <end position="451"/>
    </location>
</feature>
<comment type="caution">
    <text evidence="6">The sequence shown here is derived from an EMBL/GenBank/DDBJ whole genome shotgun (WGS) entry which is preliminary data.</text>
</comment>
<dbReference type="InterPro" id="IPR006059">
    <property type="entry name" value="SBP"/>
</dbReference>
<dbReference type="PANTHER" id="PTHR43649">
    <property type="entry name" value="ARABINOSE-BINDING PROTEIN-RELATED"/>
    <property type="match status" value="1"/>
</dbReference>
<keyword evidence="7" id="KW-1185">Reference proteome</keyword>
<accession>A0A7W7RL84</accession>
<dbReference type="EMBL" id="JACHJT010000001">
    <property type="protein sequence ID" value="MBB4933996.1"/>
    <property type="molecule type" value="Genomic_DNA"/>
</dbReference>
<protein>
    <submittedName>
        <fullName evidence="6">Multiple sugar transport system substrate-binding protein</fullName>
    </submittedName>
</protein>
<dbReference type="Pfam" id="PF01547">
    <property type="entry name" value="SBP_bac_1"/>
    <property type="match status" value="1"/>
</dbReference>
<evidence type="ECO:0000256" key="1">
    <source>
        <dbReference type="ARBA" id="ARBA00008520"/>
    </source>
</evidence>
<comment type="similarity">
    <text evidence="1">Belongs to the bacterial solute-binding protein 1 family.</text>
</comment>
<dbReference type="PANTHER" id="PTHR43649:SF34">
    <property type="entry name" value="ABC TRANSPORTER PERIPLASMIC-BINDING PROTEIN YCJN-RELATED"/>
    <property type="match status" value="1"/>
</dbReference>
<dbReference type="RefSeq" id="WP_184581703.1">
    <property type="nucleotide sequence ID" value="NZ_JACHJT010000001.1"/>
</dbReference>
<dbReference type="InterPro" id="IPR050490">
    <property type="entry name" value="Bact_solute-bd_prot1"/>
</dbReference>
<gene>
    <name evidence="6" type="ORF">F4561_004816</name>
</gene>